<dbReference type="Proteomes" id="UP001303046">
    <property type="component" value="Unassembled WGS sequence"/>
</dbReference>
<dbReference type="Pfam" id="PF01359">
    <property type="entry name" value="Transposase_1"/>
    <property type="match status" value="1"/>
</dbReference>
<organism evidence="2 3">
    <name type="scientific">Necator americanus</name>
    <name type="common">Human hookworm</name>
    <dbReference type="NCBI Taxonomy" id="51031"/>
    <lineage>
        <taxon>Eukaryota</taxon>
        <taxon>Metazoa</taxon>
        <taxon>Ecdysozoa</taxon>
        <taxon>Nematoda</taxon>
        <taxon>Chromadorea</taxon>
        <taxon>Rhabditida</taxon>
        <taxon>Rhabditina</taxon>
        <taxon>Rhabditomorpha</taxon>
        <taxon>Strongyloidea</taxon>
        <taxon>Ancylostomatidae</taxon>
        <taxon>Bunostominae</taxon>
        <taxon>Necator</taxon>
    </lineage>
</organism>
<proteinExistence type="predicted"/>
<keyword evidence="3" id="KW-1185">Reference proteome</keyword>
<protein>
    <submittedName>
        <fullName evidence="2">Uncharacterized protein</fullName>
    </submittedName>
</protein>
<accession>A0ABR1E3D3</accession>
<gene>
    <name evidence="2" type="primary">Necator_chrV.g19967</name>
    <name evidence="2" type="ORF">RB195_015175</name>
</gene>
<reference evidence="2 3" key="1">
    <citation type="submission" date="2023-08" db="EMBL/GenBank/DDBJ databases">
        <title>A Necator americanus chromosomal reference genome.</title>
        <authorList>
            <person name="Ilik V."/>
            <person name="Petrzelkova K.J."/>
            <person name="Pardy F."/>
            <person name="Fuh T."/>
            <person name="Niatou-Singa F.S."/>
            <person name="Gouil Q."/>
            <person name="Baker L."/>
            <person name="Ritchie M.E."/>
            <person name="Jex A.R."/>
            <person name="Gazzola D."/>
            <person name="Li H."/>
            <person name="Toshio Fujiwara R."/>
            <person name="Zhan B."/>
            <person name="Aroian R.V."/>
            <person name="Pafco B."/>
            <person name="Schwarz E.M."/>
        </authorList>
    </citation>
    <scope>NUCLEOTIDE SEQUENCE [LARGE SCALE GENOMIC DNA]</scope>
    <source>
        <strain evidence="2 3">Aroian</strain>
        <tissue evidence="2">Whole animal</tissue>
    </source>
</reference>
<evidence type="ECO:0000313" key="2">
    <source>
        <dbReference type="EMBL" id="KAK6757192.1"/>
    </source>
</evidence>
<sequence length="164" mass="19017">MVKRLGQWHPHSLSDGNRQRHLDICAQLLSKSRRFGWLDTIVIGDEKWVLYVNHTHKRAWYAGAEIPDPFVKGEIHEKVMLSIWWGDHGIYRFELLPVNTTITAESTALNCKDWPTRSARSTRSSTAFWSSDGKFTHSTGRTWPERLPPRPSRRISKPKESVIL</sequence>
<dbReference type="PANTHER" id="PTHR46060">
    <property type="entry name" value="MARINER MOS1 TRANSPOSASE-LIKE PROTEIN"/>
    <property type="match status" value="1"/>
</dbReference>
<name>A0ABR1E3D3_NECAM</name>
<dbReference type="InterPro" id="IPR052709">
    <property type="entry name" value="Transposase-MT_Hybrid"/>
</dbReference>
<evidence type="ECO:0000256" key="1">
    <source>
        <dbReference type="SAM" id="MobiDB-lite"/>
    </source>
</evidence>
<dbReference type="InterPro" id="IPR001888">
    <property type="entry name" value="Transposase_1"/>
</dbReference>
<dbReference type="InterPro" id="IPR036397">
    <property type="entry name" value="RNaseH_sf"/>
</dbReference>
<comment type="caution">
    <text evidence="2">The sequence shown here is derived from an EMBL/GenBank/DDBJ whole genome shotgun (WGS) entry which is preliminary data.</text>
</comment>
<dbReference type="PANTHER" id="PTHR46060:SF2">
    <property type="entry name" value="HISTONE-LYSINE N-METHYLTRANSFERASE SETMAR"/>
    <property type="match status" value="1"/>
</dbReference>
<dbReference type="Gene3D" id="3.30.420.10">
    <property type="entry name" value="Ribonuclease H-like superfamily/Ribonuclease H"/>
    <property type="match status" value="1"/>
</dbReference>
<evidence type="ECO:0000313" key="3">
    <source>
        <dbReference type="Proteomes" id="UP001303046"/>
    </source>
</evidence>
<feature type="region of interest" description="Disordered" evidence="1">
    <location>
        <begin position="139"/>
        <end position="164"/>
    </location>
</feature>
<dbReference type="EMBL" id="JAVFWL010000005">
    <property type="protein sequence ID" value="KAK6757192.1"/>
    <property type="molecule type" value="Genomic_DNA"/>
</dbReference>